<comment type="function">
    <text evidence="4">Functions in the N-end rule pathway of protein degradation where it conjugates Leu, Phe and, less efficiently, Met from aminoacyl-tRNAs to the N-termini of proteins containing an N-terminal arginine or lysine.</text>
</comment>
<dbReference type="InterPro" id="IPR042203">
    <property type="entry name" value="Leu/Phe-tRNA_Trfase_C"/>
</dbReference>
<dbReference type="AlphaFoldDB" id="A0AAD0TV41"/>
<dbReference type="EC" id="2.3.2.6" evidence="4"/>
<dbReference type="Proteomes" id="UP000273809">
    <property type="component" value="Chromosome"/>
</dbReference>
<keyword evidence="2 4" id="KW-0808">Transferase</keyword>
<sequence>MKLLDKKEKIWLLDDENFNFPKLEQMGGDLVAIGGDFHPQRLLNAYENGLFPWFIDDYNYINWYSPQKRMILYPNDLKVSKSLKKSIKNRGFEIKSNTNFENVIRNCQKVKRKHENDTWIDDNFIQAYNLMHNLEFANSIEVYLEGELVGGLYGLIINNIFCGESMFSLVNDASKVAFFYLCNWAKDNNIKIIDCQVYNKHLESLGAYEISREEYFKILKS</sequence>
<protein>
    <recommendedName>
        <fullName evidence="4">Leucyl/phenylalanyl-tRNA--protein transferase</fullName>
        <ecNumber evidence="4">2.3.2.6</ecNumber>
    </recommendedName>
    <alternativeName>
        <fullName evidence="4">L/F-transferase</fullName>
    </alternativeName>
    <alternativeName>
        <fullName evidence="4">Leucyltransferase</fullName>
    </alternativeName>
    <alternativeName>
        <fullName evidence="4">Phenyalanyltransferase</fullName>
    </alternativeName>
</protein>
<comment type="subcellular location">
    <subcellularLocation>
        <location evidence="4">Cytoplasm</location>
    </subcellularLocation>
</comment>
<dbReference type="PANTHER" id="PTHR30098:SF2">
    <property type="entry name" value="LEUCYL_PHENYLALANYL-TRNA--PROTEIN TRANSFERASE"/>
    <property type="match status" value="1"/>
</dbReference>
<keyword evidence="3 4" id="KW-0012">Acyltransferase</keyword>
<reference evidence="5 6" key="1">
    <citation type="submission" date="2018-10" db="EMBL/GenBank/DDBJ databases">
        <title>Complete genome sequences of Arcobacter cryaerophilus strains ATCC 43158 and ATCC 49615.</title>
        <authorList>
            <person name="Miller W.G."/>
            <person name="Yee E."/>
            <person name="Bono J.L."/>
        </authorList>
    </citation>
    <scope>NUCLEOTIDE SEQUENCE [LARGE SCALE GENOMIC DNA]</scope>
    <source>
        <strain evidence="5 6">ATCC 43158</strain>
    </source>
</reference>
<evidence type="ECO:0000256" key="1">
    <source>
        <dbReference type="ARBA" id="ARBA00022490"/>
    </source>
</evidence>
<accession>A0AAD0TV41</accession>
<comment type="catalytic activity">
    <reaction evidence="4">
        <text>L-phenylalanyl-tRNA(Phe) + an N-terminal L-alpha-aminoacyl-[protein] = an N-terminal L-phenylalanyl-L-alpha-aminoacyl-[protein] + tRNA(Phe)</text>
        <dbReference type="Rhea" id="RHEA:43632"/>
        <dbReference type="Rhea" id="RHEA-COMP:9668"/>
        <dbReference type="Rhea" id="RHEA-COMP:9699"/>
        <dbReference type="Rhea" id="RHEA-COMP:10636"/>
        <dbReference type="Rhea" id="RHEA-COMP:10637"/>
        <dbReference type="ChEBI" id="CHEBI:78442"/>
        <dbReference type="ChEBI" id="CHEBI:78531"/>
        <dbReference type="ChEBI" id="CHEBI:78597"/>
        <dbReference type="ChEBI" id="CHEBI:83561"/>
        <dbReference type="EC" id="2.3.2.6"/>
    </reaction>
</comment>
<dbReference type="PANTHER" id="PTHR30098">
    <property type="entry name" value="LEUCYL/PHENYLALANYL-TRNA--PROTEIN TRANSFERASE"/>
    <property type="match status" value="1"/>
</dbReference>
<organism evidence="5 6">
    <name type="scientific">Aliarcobacter cryaerophilus ATCC 43158</name>
    <dbReference type="NCBI Taxonomy" id="1032070"/>
    <lineage>
        <taxon>Bacteria</taxon>
        <taxon>Pseudomonadati</taxon>
        <taxon>Campylobacterota</taxon>
        <taxon>Epsilonproteobacteria</taxon>
        <taxon>Campylobacterales</taxon>
        <taxon>Arcobacteraceae</taxon>
        <taxon>Aliarcobacter</taxon>
    </lineage>
</organism>
<evidence type="ECO:0000313" key="5">
    <source>
        <dbReference type="EMBL" id="AYJ80059.1"/>
    </source>
</evidence>
<dbReference type="KEGG" id="acre:ACRYA_0929"/>
<comment type="catalytic activity">
    <reaction evidence="4">
        <text>N-terminal L-lysyl-[protein] + L-leucyl-tRNA(Leu) = N-terminal L-leucyl-L-lysyl-[protein] + tRNA(Leu) + H(+)</text>
        <dbReference type="Rhea" id="RHEA:12340"/>
        <dbReference type="Rhea" id="RHEA-COMP:9613"/>
        <dbReference type="Rhea" id="RHEA-COMP:9622"/>
        <dbReference type="Rhea" id="RHEA-COMP:12670"/>
        <dbReference type="Rhea" id="RHEA-COMP:12671"/>
        <dbReference type="ChEBI" id="CHEBI:15378"/>
        <dbReference type="ChEBI" id="CHEBI:65249"/>
        <dbReference type="ChEBI" id="CHEBI:78442"/>
        <dbReference type="ChEBI" id="CHEBI:78494"/>
        <dbReference type="ChEBI" id="CHEBI:133043"/>
        <dbReference type="EC" id="2.3.2.6"/>
    </reaction>
</comment>
<dbReference type="RefSeq" id="WP_105917401.1">
    <property type="nucleotide sequence ID" value="NZ_CP021072.1"/>
</dbReference>
<dbReference type="Gene3D" id="3.40.630.70">
    <property type="entry name" value="Leucyl/phenylalanyl-tRNA-protein transferase, C-terminal domain"/>
    <property type="match status" value="1"/>
</dbReference>
<proteinExistence type="inferred from homology"/>
<dbReference type="Pfam" id="PF03588">
    <property type="entry name" value="Leu_Phe_trans"/>
    <property type="match status" value="1"/>
</dbReference>
<evidence type="ECO:0000256" key="4">
    <source>
        <dbReference type="HAMAP-Rule" id="MF_00688"/>
    </source>
</evidence>
<dbReference type="InterPro" id="IPR042221">
    <property type="entry name" value="Leu/Phe-tRNA_Trfase_N"/>
</dbReference>
<name>A0AAD0TV41_9BACT</name>
<dbReference type="GeneID" id="56461147"/>
<dbReference type="InterPro" id="IPR016181">
    <property type="entry name" value="Acyl_CoA_acyltransferase"/>
</dbReference>
<dbReference type="SUPFAM" id="SSF55729">
    <property type="entry name" value="Acyl-CoA N-acyltransferases (Nat)"/>
    <property type="match status" value="1"/>
</dbReference>
<dbReference type="HAMAP" id="MF_00688">
    <property type="entry name" value="Leu_Phe_trans"/>
    <property type="match status" value="1"/>
</dbReference>
<evidence type="ECO:0000256" key="2">
    <source>
        <dbReference type="ARBA" id="ARBA00022679"/>
    </source>
</evidence>
<dbReference type="NCBIfam" id="TIGR00667">
    <property type="entry name" value="aat"/>
    <property type="match status" value="1"/>
</dbReference>
<gene>
    <name evidence="4 5" type="primary">aat</name>
    <name evidence="5" type="ORF">ACRYA_0929</name>
</gene>
<dbReference type="Gene3D" id="3.30.70.3550">
    <property type="entry name" value="Leucyl/phenylalanyl-tRNA-protein transferase, N-terminal domain"/>
    <property type="match status" value="1"/>
</dbReference>
<evidence type="ECO:0000313" key="6">
    <source>
        <dbReference type="Proteomes" id="UP000273809"/>
    </source>
</evidence>
<dbReference type="GO" id="GO:0008914">
    <property type="term" value="F:leucyl-tRNA--protein transferase activity"/>
    <property type="evidence" value="ECO:0007669"/>
    <property type="project" value="UniProtKB-UniRule"/>
</dbReference>
<dbReference type="InterPro" id="IPR004616">
    <property type="entry name" value="Leu/Phe-tRNA_Trfase"/>
</dbReference>
<comment type="similarity">
    <text evidence="4">Belongs to the L/F-transferase family.</text>
</comment>
<evidence type="ECO:0000256" key="3">
    <source>
        <dbReference type="ARBA" id="ARBA00023315"/>
    </source>
</evidence>
<dbReference type="EMBL" id="CP032823">
    <property type="protein sequence ID" value="AYJ80059.1"/>
    <property type="molecule type" value="Genomic_DNA"/>
</dbReference>
<dbReference type="GO" id="GO:0030163">
    <property type="term" value="P:protein catabolic process"/>
    <property type="evidence" value="ECO:0007669"/>
    <property type="project" value="UniProtKB-UniRule"/>
</dbReference>
<dbReference type="GO" id="GO:0005737">
    <property type="term" value="C:cytoplasm"/>
    <property type="evidence" value="ECO:0007669"/>
    <property type="project" value="UniProtKB-SubCell"/>
</dbReference>
<keyword evidence="1 4" id="KW-0963">Cytoplasm</keyword>
<comment type="catalytic activity">
    <reaction evidence="4">
        <text>N-terminal L-arginyl-[protein] + L-leucyl-tRNA(Leu) = N-terminal L-leucyl-L-arginyl-[protein] + tRNA(Leu) + H(+)</text>
        <dbReference type="Rhea" id="RHEA:50416"/>
        <dbReference type="Rhea" id="RHEA-COMP:9613"/>
        <dbReference type="Rhea" id="RHEA-COMP:9622"/>
        <dbReference type="Rhea" id="RHEA-COMP:12672"/>
        <dbReference type="Rhea" id="RHEA-COMP:12673"/>
        <dbReference type="ChEBI" id="CHEBI:15378"/>
        <dbReference type="ChEBI" id="CHEBI:64719"/>
        <dbReference type="ChEBI" id="CHEBI:78442"/>
        <dbReference type="ChEBI" id="CHEBI:78494"/>
        <dbReference type="ChEBI" id="CHEBI:133044"/>
        <dbReference type="EC" id="2.3.2.6"/>
    </reaction>
</comment>